<feature type="domain" description="Schlafen AlbA-2" evidence="1">
    <location>
        <begin position="281"/>
        <end position="398"/>
    </location>
</feature>
<organism evidence="2 3">
    <name type="scientific">Micromonospora inositola</name>
    <dbReference type="NCBI Taxonomy" id="47865"/>
    <lineage>
        <taxon>Bacteria</taxon>
        <taxon>Bacillati</taxon>
        <taxon>Actinomycetota</taxon>
        <taxon>Actinomycetes</taxon>
        <taxon>Micromonosporales</taxon>
        <taxon>Micromonosporaceae</taxon>
        <taxon>Micromonospora</taxon>
    </lineage>
</organism>
<dbReference type="PANTHER" id="PTHR30595:SF6">
    <property type="entry name" value="SCHLAFEN ALBA-2 DOMAIN-CONTAINING PROTEIN"/>
    <property type="match status" value="1"/>
</dbReference>
<name>A0A1C5JMM6_9ACTN</name>
<dbReference type="Proteomes" id="UP000198221">
    <property type="component" value="Chromosome I"/>
</dbReference>
<accession>A0A1C5JMM6</accession>
<dbReference type="PANTHER" id="PTHR30595">
    <property type="entry name" value="GLPR-RELATED TRANSCRIPTIONAL REPRESSOR"/>
    <property type="match status" value="1"/>
</dbReference>
<evidence type="ECO:0000313" key="2">
    <source>
        <dbReference type="EMBL" id="SCG71723.1"/>
    </source>
</evidence>
<dbReference type="Pfam" id="PF04326">
    <property type="entry name" value="SLFN_AlbA_2"/>
    <property type="match status" value="1"/>
</dbReference>
<dbReference type="EMBL" id="LT607754">
    <property type="protein sequence ID" value="SCG71723.1"/>
    <property type="molecule type" value="Genomic_DNA"/>
</dbReference>
<dbReference type="Gene3D" id="3.30.950.30">
    <property type="entry name" value="Schlafen, AAA domain"/>
    <property type="match status" value="1"/>
</dbReference>
<dbReference type="InterPro" id="IPR007421">
    <property type="entry name" value="Schlafen_AlbA_2_dom"/>
</dbReference>
<dbReference type="InterPro" id="IPR038461">
    <property type="entry name" value="Schlafen_AlbA_2_dom_sf"/>
</dbReference>
<gene>
    <name evidence="2" type="ORF">GA0070613_4963</name>
</gene>
<evidence type="ECO:0000313" key="3">
    <source>
        <dbReference type="Proteomes" id="UP000198221"/>
    </source>
</evidence>
<proteinExistence type="predicted"/>
<reference evidence="3" key="1">
    <citation type="submission" date="2016-06" db="EMBL/GenBank/DDBJ databases">
        <authorList>
            <person name="Varghese N."/>
            <person name="Submissions Spin"/>
        </authorList>
    </citation>
    <scope>NUCLEOTIDE SEQUENCE [LARGE SCALE GENOMIC DNA]</scope>
    <source>
        <strain evidence="3">DSM 43819</strain>
    </source>
</reference>
<protein>
    <submittedName>
        <fullName evidence="2">Putative DNA-binding domain-containing protein</fullName>
    </submittedName>
</protein>
<dbReference type="AlphaFoldDB" id="A0A1C5JMM6"/>
<evidence type="ECO:0000259" key="1">
    <source>
        <dbReference type="Pfam" id="PF04326"/>
    </source>
</evidence>
<keyword evidence="3" id="KW-1185">Reference proteome</keyword>
<keyword evidence="2" id="KW-0238">DNA-binding</keyword>
<dbReference type="GO" id="GO:0003677">
    <property type="term" value="F:DNA binding"/>
    <property type="evidence" value="ECO:0007669"/>
    <property type="project" value="UniProtKB-KW"/>
</dbReference>
<sequence length="412" mass="44903">MESGMTPVDELTGMIEQSAAVDVRLALCRGEDGWKISYGEVLIDADRPSPDRTWLYSDDAFVQRRLPGSLVADLLREKPHQVAGLTVSAPAAQSSGNFQRLAGQVRWNNTALPWPRTEWQLSPAKQASTRQRTVLVGDGPSFLHAAAAFNAFFYEAAVETGPRPSHMLWRIVRLDRRGRIHRVTIAPDTLTVVVNGAELAGAQVELTAPDGRQLRPLGATGRVRLRLPQGLAPATLLMLRSGDDWLDFRYFPLPGPGGDGDRSVIWDLPGAEASVLVAGGETEYVEFKEQLPVNEHRKKMLKTVAAFASGEGGTVLIGVTDDGQIAGVDATKLDELVLTLRSMIRSNIDPDPAVAVRPVPLDGKTVLLVEVAPGGRWHAYNREKPEFYLRRGASTVPARLREIAVRFGQAST</sequence>